<feature type="region of interest" description="Disordered" evidence="1">
    <location>
        <begin position="94"/>
        <end position="123"/>
    </location>
</feature>
<protein>
    <submittedName>
        <fullName evidence="3">Uncharacterized protein</fullName>
    </submittedName>
</protein>
<dbReference type="EMBL" id="LYDR01000004">
    <property type="protein sequence ID" value="ODA36722.1"/>
    <property type="molecule type" value="Genomic_DNA"/>
</dbReference>
<keyword evidence="2" id="KW-0812">Transmembrane</keyword>
<evidence type="ECO:0000313" key="3">
    <source>
        <dbReference type="EMBL" id="ODA36722.1"/>
    </source>
</evidence>
<comment type="caution">
    <text evidence="3">The sequence shown here is derived from an EMBL/GenBank/DDBJ whole genome shotgun (WGS) entry which is preliminary data.</text>
</comment>
<evidence type="ECO:0000313" key="4">
    <source>
        <dbReference type="Proteomes" id="UP000094828"/>
    </source>
</evidence>
<proteinExistence type="predicted"/>
<gene>
    <name evidence="3" type="ORF">A6X21_15370</name>
</gene>
<evidence type="ECO:0000256" key="2">
    <source>
        <dbReference type="SAM" id="Phobius"/>
    </source>
</evidence>
<keyword evidence="2" id="KW-1133">Transmembrane helix</keyword>
<sequence>MTPPAAPQISSQPDWLNNRTDTWQAAIKLEKVARREVVDQIQQARTRRVQQTILLFLAAVGLISAVVWLDANSAGKTNTAVKTNTFDKTQAASLSTAANQATVPTANSSSSANTEPRVTSSVTTAVGISSHTELSMDSTALTAH</sequence>
<reference evidence="3 4" key="1">
    <citation type="submission" date="2016-05" db="EMBL/GenBank/DDBJ databases">
        <title>Genomic and physiological characterization of Planctopirus sp. isolated from fresh water lake.</title>
        <authorList>
            <person name="Subhash Y."/>
            <person name="Ramana C."/>
        </authorList>
    </citation>
    <scope>NUCLEOTIDE SEQUENCE [LARGE SCALE GENOMIC DNA]</scope>
    <source>
        <strain evidence="3 4">JC280</strain>
    </source>
</reference>
<evidence type="ECO:0000256" key="1">
    <source>
        <dbReference type="SAM" id="MobiDB-lite"/>
    </source>
</evidence>
<dbReference type="Proteomes" id="UP000094828">
    <property type="component" value="Unassembled WGS sequence"/>
</dbReference>
<dbReference type="RefSeq" id="WP_068845234.1">
    <property type="nucleotide sequence ID" value="NZ_LYDR01000004.1"/>
</dbReference>
<dbReference type="OrthoDB" id="214325at2"/>
<accession>A0A1C3ETV8</accession>
<dbReference type="AlphaFoldDB" id="A0A1C3ETV8"/>
<organism evidence="3 4">
    <name type="scientific">Planctopirus hydrillae</name>
    <dbReference type="NCBI Taxonomy" id="1841610"/>
    <lineage>
        <taxon>Bacteria</taxon>
        <taxon>Pseudomonadati</taxon>
        <taxon>Planctomycetota</taxon>
        <taxon>Planctomycetia</taxon>
        <taxon>Planctomycetales</taxon>
        <taxon>Planctomycetaceae</taxon>
        <taxon>Planctopirus</taxon>
    </lineage>
</organism>
<keyword evidence="4" id="KW-1185">Reference proteome</keyword>
<name>A0A1C3ETV8_9PLAN</name>
<keyword evidence="2" id="KW-0472">Membrane</keyword>
<feature type="transmembrane region" description="Helical" evidence="2">
    <location>
        <begin position="52"/>
        <end position="69"/>
    </location>
</feature>